<evidence type="ECO:0000313" key="3">
    <source>
        <dbReference type="Proteomes" id="UP000707451"/>
    </source>
</evidence>
<proteinExistence type="predicted"/>
<name>A0A9P8BW63_9FUNG</name>
<dbReference type="AlphaFoldDB" id="A0A9P8BW63"/>
<keyword evidence="3" id="KW-1185">Reference proteome</keyword>
<sequence length="103" mass="11932">MYQLRWDDGVRKEDLVHQDRLKLTKAPDDATQRRAWFSKTRHAMESARDNEDDGLPDESLDNNSSTCITDMRAQQRANEDYHARRGSHYQAPMMGSAEHAARV</sequence>
<feature type="region of interest" description="Disordered" evidence="1">
    <location>
        <begin position="39"/>
        <end position="103"/>
    </location>
</feature>
<dbReference type="EMBL" id="JAHRHY010000003">
    <property type="protein sequence ID" value="KAG9071229.1"/>
    <property type="molecule type" value="Genomic_DNA"/>
</dbReference>
<comment type="caution">
    <text evidence="2">The sequence shown here is derived from an EMBL/GenBank/DDBJ whole genome shotgun (WGS) entry which is preliminary data.</text>
</comment>
<protein>
    <submittedName>
        <fullName evidence="2">Uncharacterized protein</fullName>
    </submittedName>
</protein>
<dbReference type="Proteomes" id="UP000707451">
    <property type="component" value="Unassembled WGS sequence"/>
</dbReference>
<organism evidence="2 3">
    <name type="scientific">Linnemannia hyalina</name>
    <dbReference type="NCBI Taxonomy" id="64524"/>
    <lineage>
        <taxon>Eukaryota</taxon>
        <taxon>Fungi</taxon>
        <taxon>Fungi incertae sedis</taxon>
        <taxon>Mucoromycota</taxon>
        <taxon>Mortierellomycotina</taxon>
        <taxon>Mortierellomycetes</taxon>
        <taxon>Mortierellales</taxon>
        <taxon>Mortierellaceae</taxon>
        <taxon>Linnemannia</taxon>
    </lineage>
</organism>
<feature type="compositionally biased region" description="Acidic residues" evidence="1">
    <location>
        <begin position="50"/>
        <end position="60"/>
    </location>
</feature>
<accession>A0A9P8BW63</accession>
<evidence type="ECO:0000313" key="2">
    <source>
        <dbReference type="EMBL" id="KAG9071229.1"/>
    </source>
</evidence>
<dbReference type="OrthoDB" id="413122at2759"/>
<gene>
    <name evidence="2" type="ORF">KI688_008774</name>
</gene>
<evidence type="ECO:0000256" key="1">
    <source>
        <dbReference type="SAM" id="MobiDB-lite"/>
    </source>
</evidence>
<reference evidence="2" key="1">
    <citation type="submission" date="2021-06" db="EMBL/GenBank/DDBJ databases">
        <title>Genome Sequence of Mortierella hyaline Strain SCG-10, a Cold-Adapted, Nitrate-Reducing Fungus Isolated from Soil in Minnesota, USA.</title>
        <authorList>
            <person name="Aldossari N."/>
        </authorList>
    </citation>
    <scope>NUCLEOTIDE SEQUENCE</scope>
    <source>
        <strain evidence="2">SCG-10</strain>
    </source>
</reference>